<name>A0A831VRS0_9FLAO</name>
<sequence>MYVHAGNSLKASKAIQVMETITYGNEMLPKRIKVDNVSRYISKILDRRAYENEVELDFSRPEKPPNNLFIKSFNASTKDECLKVN</sequence>
<dbReference type="PROSITE" id="PS50994">
    <property type="entry name" value="INTEGRASE"/>
    <property type="match status" value="1"/>
</dbReference>
<dbReference type="AlphaFoldDB" id="A0A831VRS0"/>
<dbReference type="GO" id="GO:0015074">
    <property type="term" value="P:DNA integration"/>
    <property type="evidence" value="ECO:0007669"/>
    <property type="project" value="InterPro"/>
</dbReference>
<reference evidence="2" key="1">
    <citation type="journal article" date="2020" name="mSystems">
        <title>Genome- and Community-Level Interaction Insights into Carbon Utilization and Element Cycling Functions of Hydrothermarchaeota in Hydrothermal Sediment.</title>
        <authorList>
            <person name="Zhou Z."/>
            <person name="Liu Y."/>
            <person name="Xu W."/>
            <person name="Pan J."/>
            <person name="Luo Z.H."/>
            <person name="Li M."/>
        </authorList>
    </citation>
    <scope>NUCLEOTIDE SEQUENCE [LARGE SCALE GENOMIC DNA]</scope>
    <source>
        <strain evidence="2">HyVt-345</strain>
    </source>
</reference>
<protein>
    <recommendedName>
        <fullName evidence="1">Integrase catalytic domain-containing protein</fullName>
    </recommendedName>
</protein>
<comment type="caution">
    <text evidence="2">The sequence shown here is derived from an EMBL/GenBank/DDBJ whole genome shotgun (WGS) entry which is preliminary data.</text>
</comment>
<dbReference type="InterPro" id="IPR012337">
    <property type="entry name" value="RNaseH-like_sf"/>
</dbReference>
<gene>
    <name evidence="2" type="ORF">ENH87_09870</name>
</gene>
<dbReference type="Proteomes" id="UP000886191">
    <property type="component" value="Unassembled WGS sequence"/>
</dbReference>
<evidence type="ECO:0000313" key="2">
    <source>
        <dbReference type="EMBL" id="HEA21212.1"/>
    </source>
</evidence>
<organism evidence="2">
    <name type="scientific">Pricia antarctica</name>
    <dbReference type="NCBI Taxonomy" id="641691"/>
    <lineage>
        <taxon>Bacteria</taxon>
        <taxon>Pseudomonadati</taxon>
        <taxon>Bacteroidota</taxon>
        <taxon>Flavobacteriia</taxon>
        <taxon>Flavobacteriales</taxon>
        <taxon>Flavobacteriaceae</taxon>
        <taxon>Pricia</taxon>
    </lineage>
</organism>
<dbReference type="InterPro" id="IPR001584">
    <property type="entry name" value="Integrase_cat-core"/>
</dbReference>
<evidence type="ECO:0000259" key="1">
    <source>
        <dbReference type="PROSITE" id="PS50994"/>
    </source>
</evidence>
<dbReference type="Gene3D" id="3.30.420.10">
    <property type="entry name" value="Ribonuclease H-like superfamily/Ribonuclease H"/>
    <property type="match status" value="1"/>
</dbReference>
<dbReference type="InterPro" id="IPR036397">
    <property type="entry name" value="RNaseH_sf"/>
</dbReference>
<dbReference type="PANTHER" id="PTHR47515:SF1">
    <property type="entry name" value="BLR2054 PROTEIN"/>
    <property type="match status" value="1"/>
</dbReference>
<dbReference type="EMBL" id="DRGL01000036">
    <property type="protein sequence ID" value="HEA21212.1"/>
    <property type="molecule type" value="Genomic_DNA"/>
</dbReference>
<accession>A0A831VRS0</accession>
<feature type="domain" description="Integrase catalytic" evidence="1">
    <location>
        <begin position="1"/>
        <end position="85"/>
    </location>
</feature>
<dbReference type="SUPFAM" id="SSF53098">
    <property type="entry name" value="Ribonuclease H-like"/>
    <property type="match status" value="1"/>
</dbReference>
<dbReference type="PANTHER" id="PTHR47515">
    <property type="entry name" value="LOW CALCIUM RESPONSE LOCUS PROTEIN T"/>
    <property type="match status" value="1"/>
</dbReference>
<proteinExistence type="predicted"/>
<dbReference type="GO" id="GO:0003676">
    <property type="term" value="F:nucleic acid binding"/>
    <property type="evidence" value="ECO:0007669"/>
    <property type="project" value="InterPro"/>
</dbReference>